<gene>
    <name evidence="11" type="primary">MED9</name>
    <name evidence="13" type="ORF">ABMA28_014017</name>
</gene>
<keyword evidence="6 11" id="KW-0010">Activator</keyword>
<evidence type="ECO:0000256" key="12">
    <source>
        <dbReference type="SAM" id="Phobius"/>
    </source>
</evidence>
<evidence type="ECO:0000256" key="1">
    <source>
        <dbReference type="ARBA" id="ARBA00004123"/>
    </source>
</evidence>
<comment type="caution">
    <text evidence="13">The sequence shown here is derived from an EMBL/GenBank/DDBJ whole genome shotgun (WGS) entry which is preliminary data.</text>
</comment>
<accession>A0ABD0TFD0</accession>
<comment type="subunit">
    <text evidence="11">Component of the Mediator complex.</text>
</comment>
<keyword evidence="7 11" id="KW-0804">Transcription</keyword>
<dbReference type="EMBL" id="JBEDNZ010000005">
    <property type="protein sequence ID" value="KAL0841752.1"/>
    <property type="molecule type" value="Genomic_DNA"/>
</dbReference>
<dbReference type="SUPFAM" id="SSF140718">
    <property type="entry name" value="Mediator hinge subcomplex-like"/>
    <property type="match status" value="1"/>
</dbReference>
<evidence type="ECO:0000256" key="7">
    <source>
        <dbReference type="ARBA" id="ARBA00023163"/>
    </source>
</evidence>
<keyword evidence="8 11" id="KW-0539">Nucleus</keyword>
<evidence type="ECO:0000256" key="8">
    <source>
        <dbReference type="ARBA" id="ARBA00023242"/>
    </source>
</evidence>
<evidence type="ECO:0000256" key="11">
    <source>
        <dbReference type="RuleBase" id="RU364145"/>
    </source>
</evidence>
<keyword evidence="12" id="KW-1133">Transmembrane helix</keyword>
<evidence type="ECO:0000313" key="13">
    <source>
        <dbReference type="EMBL" id="KAL0841752.1"/>
    </source>
</evidence>
<sequence>MCQFYVSQNFLGRFYFIQLVSISFFFLVDDLTFSVERDFHDNSAKARESQDCSQKVLELQKKFDVARSQIKRLPGIDYNKQDQLKQFEILRTQLRLKRELLQKYRNMCSFETSFK</sequence>
<evidence type="ECO:0000256" key="5">
    <source>
        <dbReference type="ARBA" id="ARBA00023054"/>
    </source>
</evidence>
<dbReference type="InterPro" id="IPR039242">
    <property type="entry name" value="MED9_metazoa"/>
</dbReference>
<dbReference type="PANTHER" id="PTHR20844">
    <property type="entry name" value="MEDIATOR OF RNA POLYMERASE II TRANSCRIPTION, SUBUNIT 9"/>
    <property type="match status" value="1"/>
</dbReference>
<dbReference type="Proteomes" id="UP001549921">
    <property type="component" value="Unassembled WGS sequence"/>
</dbReference>
<comment type="function">
    <text evidence="9 11">Component of the Mediator complex, a coactivator involved in the regulated transcription of nearly all RNA polymerase II-dependent genes. Mediator functions as a bridge to convey information from gene-specific regulatory proteins to the basal RNA polymerase II transcription machinery. Mediator is recruited to promoters by direct interactions with regulatory proteins and serves as a scaffold for the assembly of a functional preinitiation complex with RNA polymerase II and the general transcription factors.</text>
</comment>
<keyword evidence="12" id="KW-0472">Membrane</keyword>
<comment type="similarity">
    <text evidence="2 11">Belongs to the Mediator complex subunit 9 family.</text>
</comment>
<evidence type="ECO:0000256" key="4">
    <source>
        <dbReference type="ARBA" id="ARBA00023015"/>
    </source>
</evidence>
<keyword evidence="5" id="KW-0175">Coiled coil</keyword>
<dbReference type="PANTHER" id="PTHR20844:SF0">
    <property type="entry name" value="MEDIATOR OF RNA POLYMERASE II TRANSCRIPTION SUBUNIT 9"/>
    <property type="match status" value="1"/>
</dbReference>
<proteinExistence type="inferred from homology"/>
<reference evidence="13 14" key="1">
    <citation type="submission" date="2024-06" db="EMBL/GenBank/DDBJ databases">
        <title>A chromosome-level genome assembly of beet webworm, Loxostege sticticalis.</title>
        <authorList>
            <person name="Zhang Y."/>
        </authorList>
    </citation>
    <scope>NUCLEOTIDE SEQUENCE [LARGE SCALE GENOMIC DNA]</scope>
    <source>
        <strain evidence="13">AQ028</strain>
        <tissue evidence="13">Male pupae</tissue>
    </source>
</reference>
<dbReference type="InterPro" id="IPR011425">
    <property type="entry name" value="Med9"/>
</dbReference>
<keyword evidence="12" id="KW-0812">Transmembrane</keyword>
<evidence type="ECO:0000256" key="6">
    <source>
        <dbReference type="ARBA" id="ARBA00023159"/>
    </source>
</evidence>
<dbReference type="Pfam" id="PF07544">
    <property type="entry name" value="Med9"/>
    <property type="match status" value="1"/>
</dbReference>
<evidence type="ECO:0000256" key="2">
    <source>
        <dbReference type="ARBA" id="ARBA00008089"/>
    </source>
</evidence>
<keyword evidence="4 11" id="KW-0805">Transcription regulation</keyword>
<evidence type="ECO:0000256" key="3">
    <source>
        <dbReference type="ARBA" id="ARBA00020636"/>
    </source>
</evidence>
<feature type="transmembrane region" description="Helical" evidence="12">
    <location>
        <begin position="14"/>
        <end position="35"/>
    </location>
</feature>
<dbReference type="AlphaFoldDB" id="A0ABD0TFD0"/>
<protein>
    <recommendedName>
        <fullName evidence="3 11">Mediator of RNA polymerase II transcription subunit 9</fullName>
    </recommendedName>
    <alternativeName>
        <fullName evidence="10 11">Mediator complex subunit 9</fullName>
    </alternativeName>
</protein>
<organism evidence="13 14">
    <name type="scientific">Loxostege sticticalis</name>
    <name type="common">Beet webworm moth</name>
    <dbReference type="NCBI Taxonomy" id="481309"/>
    <lineage>
        <taxon>Eukaryota</taxon>
        <taxon>Metazoa</taxon>
        <taxon>Ecdysozoa</taxon>
        <taxon>Arthropoda</taxon>
        <taxon>Hexapoda</taxon>
        <taxon>Insecta</taxon>
        <taxon>Pterygota</taxon>
        <taxon>Neoptera</taxon>
        <taxon>Endopterygota</taxon>
        <taxon>Lepidoptera</taxon>
        <taxon>Glossata</taxon>
        <taxon>Ditrysia</taxon>
        <taxon>Pyraloidea</taxon>
        <taxon>Crambidae</taxon>
        <taxon>Pyraustinae</taxon>
        <taxon>Loxostege</taxon>
    </lineage>
</organism>
<comment type="subcellular location">
    <subcellularLocation>
        <location evidence="1 11">Nucleus</location>
    </subcellularLocation>
</comment>
<evidence type="ECO:0000313" key="14">
    <source>
        <dbReference type="Proteomes" id="UP001549921"/>
    </source>
</evidence>
<name>A0ABD0TFD0_LOXSC</name>
<dbReference type="InterPro" id="IPR037212">
    <property type="entry name" value="Med7/Med21-like"/>
</dbReference>
<dbReference type="GO" id="GO:0005634">
    <property type="term" value="C:nucleus"/>
    <property type="evidence" value="ECO:0007669"/>
    <property type="project" value="UniProtKB-SubCell"/>
</dbReference>
<evidence type="ECO:0000256" key="10">
    <source>
        <dbReference type="ARBA" id="ARBA00031260"/>
    </source>
</evidence>
<evidence type="ECO:0000256" key="9">
    <source>
        <dbReference type="ARBA" id="ARBA00025687"/>
    </source>
</evidence>